<protein>
    <submittedName>
        <fullName evidence="1">Uncharacterized protein</fullName>
    </submittedName>
</protein>
<accession>X0YRP6</accession>
<name>X0YRP6_9ZZZZ</name>
<evidence type="ECO:0000313" key="1">
    <source>
        <dbReference type="EMBL" id="GAG39391.1"/>
    </source>
</evidence>
<dbReference type="EMBL" id="BARS01042096">
    <property type="protein sequence ID" value="GAG39391.1"/>
    <property type="molecule type" value="Genomic_DNA"/>
</dbReference>
<dbReference type="AlphaFoldDB" id="X0YRP6"/>
<proteinExistence type="predicted"/>
<feature type="non-terminal residue" evidence="1">
    <location>
        <position position="1"/>
    </location>
</feature>
<sequence length="178" mass="20027">EGRKHQLLALIRNWKAARGTVERADGQGPRGFQSEREQARQYILNGWYLYRDAGSDIILLEESFNQFQLCRQELAPVLDANPGEQDASAVSGTAAFMAARILRRTGTQDESVRYRRALDILDESEAFLSRVGQDAWDRSMPLANYSDFRSPEEVLAQIGALRITLERMLGFSGGTDND</sequence>
<comment type="caution">
    <text evidence="1">The sequence shown here is derived from an EMBL/GenBank/DDBJ whole genome shotgun (WGS) entry which is preliminary data.</text>
</comment>
<organism evidence="1">
    <name type="scientific">marine sediment metagenome</name>
    <dbReference type="NCBI Taxonomy" id="412755"/>
    <lineage>
        <taxon>unclassified sequences</taxon>
        <taxon>metagenomes</taxon>
        <taxon>ecological metagenomes</taxon>
    </lineage>
</organism>
<gene>
    <name evidence="1" type="ORF">S01H1_63924</name>
</gene>
<reference evidence="1" key="1">
    <citation type="journal article" date="2014" name="Front. Microbiol.">
        <title>High frequency of phylogenetically diverse reductive dehalogenase-homologous genes in deep subseafloor sedimentary metagenomes.</title>
        <authorList>
            <person name="Kawai M."/>
            <person name="Futagami T."/>
            <person name="Toyoda A."/>
            <person name="Takaki Y."/>
            <person name="Nishi S."/>
            <person name="Hori S."/>
            <person name="Arai W."/>
            <person name="Tsubouchi T."/>
            <person name="Morono Y."/>
            <person name="Uchiyama I."/>
            <person name="Ito T."/>
            <person name="Fujiyama A."/>
            <person name="Inagaki F."/>
            <person name="Takami H."/>
        </authorList>
    </citation>
    <scope>NUCLEOTIDE SEQUENCE</scope>
    <source>
        <strain evidence="1">Expedition CK06-06</strain>
    </source>
</reference>